<feature type="transmembrane region" description="Helical" evidence="1">
    <location>
        <begin position="59"/>
        <end position="89"/>
    </location>
</feature>
<evidence type="ECO:0008006" key="4">
    <source>
        <dbReference type="Google" id="ProtNLM"/>
    </source>
</evidence>
<dbReference type="AlphaFoldDB" id="A0A2W0H7B5"/>
<keyword evidence="1" id="KW-1133">Transmembrane helix</keyword>
<dbReference type="InterPro" id="IPR025356">
    <property type="entry name" value="DUF4260"/>
</dbReference>
<dbReference type="Proteomes" id="UP000248066">
    <property type="component" value="Unassembled WGS sequence"/>
</dbReference>
<evidence type="ECO:0000256" key="1">
    <source>
        <dbReference type="SAM" id="Phobius"/>
    </source>
</evidence>
<evidence type="ECO:0000313" key="2">
    <source>
        <dbReference type="EMBL" id="PYZ97007.1"/>
    </source>
</evidence>
<comment type="caution">
    <text evidence="2">The sequence shown here is derived from an EMBL/GenBank/DDBJ whole genome shotgun (WGS) entry which is preliminary data.</text>
</comment>
<accession>A0A2W0H7B5</accession>
<dbReference type="RefSeq" id="WP_110520949.1">
    <property type="nucleotide sequence ID" value="NZ_PDOF01000002.1"/>
</dbReference>
<proteinExistence type="predicted"/>
<reference evidence="2 3" key="1">
    <citation type="submission" date="2017-10" db="EMBL/GenBank/DDBJ databases">
        <title>Bacillus sp. nov., a halophilic bacterium isolated from a Yangshapao Lake.</title>
        <authorList>
            <person name="Wang H."/>
        </authorList>
    </citation>
    <scope>NUCLEOTIDE SEQUENCE [LARGE SCALE GENOMIC DNA]</scope>
    <source>
        <strain evidence="2 3">YSP-3</strain>
    </source>
</reference>
<feature type="transmembrane region" description="Helical" evidence="1">
    <location>
        <begin position="30"/>
        <end position="47"/>
    </location>
</feature>
<dbReference type="EMBL" id="PDOF01000002">
    <property type="protein sequence ID" value="PYZ97007.1"/>
    <property type="molecule type" value="Genomic_DNA"/>
</dbReference>
<dbReference type="OrthoDB" id="9813911at2"/>
<keyword evidence="1" id="KW-0812">Transmembrane</keyword>
<protein>
    <recommendedName>
        <fullName evidence="4">DUF4260 family protein</fullName>
    </recommendedName>
</protein>
<gene>
    <name evidence="2" type="ORF">CR205_12865</name>
</gene>
<keyword evidence="1" id="KW-0472">Membrane</keyword>
<sequence>MTKLFLHVEGLAVFLLSVYAYSYNDFSWLVFLLLLLAPDLSMAGYMISSKAGAVIYNLFHTYTVPAAAVIAGLIVSSPVVLAGGLIWAAHIGMDRMFGFGLKYGTGFKDTHLDRV</sequence>
<keyword evidence="3" id="KW-1185">Reference proteome</keyword>
<dbReference type="Pfam" id="PF14079">
    <property type="entry name" value="DUF4260"/>
    <property type="match status" value="1"/>
</dbReference>
<name>A0A2W0H7B5_9BACI</name>
<evidence type="ECO:0000313" key="3">
    <source>
        <dbReference type="Proteomes" id="UP000248066"/>
    </source>
</evidence>
<organism evidence="2 3">
    <name type="scientific">Alteribacter lacisalsi</name>
    <dbReference type="NCBI Taxonomy" id="2045244"/>
    <lineage>
        <taxon>Bacteria</taxon>
        <taxon>Bacillati</taxon>
        <taxon>Bacillota</taxon>
        <taxon>Bacilli</taxon>
        <taxon>Bacillales</taxon>
        <taxon>Bacillaceae</taxon>
        <taxon>Alteribacter</taxon>
    </lineage>
</organism>